<organism evidence="1 2">
    <name type="scientific">Hungatella hathewayi WAL-18680</name>
    <dbReference type="NCBI Taxonomy" id="742737"/>
    <lineage>
        <taxon>Bacteria</taxon>
        <taxon>Bacillati</taxon>
        <taxon>Bacillota</taxon>
        <taxon>Clostridia</taxon>
        <taxon>Lachnospirales</taxon>
        <taxon>Lachnospiraceae</taxon>
        <taxon>Hungatella</taxon>
    </lineage>
</organism>
<dbReference type="AlphaFoldDB" id="G5IF13"/>
<dbReference type="HOGENOM" id="CLU_211523_0_0_9"/>
<proteinExistence type="predicted"/>
<keyword evidence="2" id="KW-1185">Reference proteome</keyword>
<comment type="caution">
    <text evidence="1">The sequence shown here is derived from an EMBL/GenBank/DDBJ whole genome shotgun (WGS) entry which is preliminary data.</text>
</comment>
<evidence type="ECO:0000313" key="2">
    <source>
        <dbReference type="Proteomes" id="UP000005384"/>
    </source>
</evidence>
<dbReference type="EMBL" id="ADLN01000041">
    <property type="protein sequence ID" value="EHI59942.1"/>
    <property type="molecule type" value="Genomic_DNA"/>
</dbReference>
<evidence type="ECO:0000313" key="1">
    <source>
        <dbReference type="EMBL" id="EHI59942.1"/>
    </source>
</evidence>
<name>G5IF13_9FIRM</name>
<protein>
    <submittedName>
        <fullName evidence="1">Uncharacterized protein</fullName>
    </submittedName>
</protein>
<dbReference type="Proteomes" id="UP000005384">
    <property type="component" value="Unassembled WGS sequence"/>
</dbReference>
<sequence length="44" mass="5321">MMARERKLVNKVQMTDRKHNITQQFLQEYDIQSAEDIQDVLNEI</sequence>
<reference evidence="1 2" key="1">
    <citation type="submission" date="2011-08" db="EMBL/GenBank/DDBJ databases">
        <title>The Genome Sequence of Clostridium hathewayi WAL-18680.</title>
        <authorList>
            <consortium name="The Broad Institute Genome Sequencing Platform"/>
            <person name="Earl A."/>
            <person name="Ward D."/>
            <person name="Feldgarden M."/>
            <person name="Gevers D."/>
            <person name="Finegold S.M."/>
            <person name="Summanen P.H."/>
            <person name="Molitoris D.R."/>
            <person name="Song M."/>
            <person name="Daigneault M."/>
            <person name="Allen-Vercoe E."/>
            <person name="Young S.K."/>
            <person name="Zeng Q."/>
            <person name="Gargeya S."/>
            <person name="Fitzgerald M."/>
            <person name="Haas B."/>
            <person name="Abouelleil A."/>
            <person name="Alvarado L."/>
            <person name="Arachchi H.M."/>
            <person name="Berlin A."/>
            <person name="Brown A."/>
            <person name="Chapman S.B."/>
            <person name="Chen Z."/>
            <person name="Dunbar C."/>
            <person name="Freedman E."/>
            <person name="Gearin G."/>
            <person name="Gellesch M."/>
            <person name="Goldberg J."/>
            <person name="Griggs A."/>
            <person name="Gujja S."/>
            <person name="Heiman D."/>
            <person name="Howarth C."/>
            <person name="Larson L."/>
            <person name="Lui A."/>
            <person name="MacDonald P.J.P."/>
            <person name="Montmayeur A."/>
            <person name="Murphy C."/>
            <person name="Neiman D."/>
            <person name="Pearson M."/>
            <person name="Priest M."/>
            <person name="Roberts A."/>
            <person name="Saif S."/>
            <person name="Shea T."/>
            <person name="Shenoy N."/>
            <person name="Sisk P."/>
            <person name="Stolte C."/>
            <person name="Sykes S."/>
            <person name="Wortman J."/>
            <person name="Nusbaum C."/>
            <person name="Birren B."/>
        </authorList>
    </citation>
    <scope>NUCLEOTIDE SEQUENCE [LARGE SCALE GENOMIC DNA]</scope>
    <source>
        <strain evidence="1 2">WAL-18680</strain>
    </source>
</reference>
<accession>G5IF13</accession>
<dbReference type="PATRIC" id="fig|742737.3.peg.2113"/>
<dbReference type="RefSeq" id="WP_006780070.1">
    <property type="nucleotide sequence ID" value="NZ_CP040506.1"/>
</dbReference>
<gene>
    <name evidence="1" type="ORF">HMPREF9473_02090</name>
</gene>